<sequence>MESIEENEELILLTSIVWVQIIACYLLLKPNRRWWMLPDKRERPCLGAYCTLFLKYKRTNHEEFFKMTRLTVKQFEELLNLLHPALTKASMREFLHPEFRLAFTLCFLASHARQP</sequence>
<keyword evidence="3" id="KW-1185">Reference proteome</keyword>
<proteinExistence type="predicted"/>
<evidence type="ECO:0000256" key="1">
    <source>
        <dbReference type="SAM" id="Phobius"/>
    </source>
</evidence>
<feature type="transmembrane region" description="Helical" evidence="1">
    <location>
        <begin position="12"/>
        <end position="28"/>
    </location>
</feature>
<dbReference type="AlphaFoldDB" id="A0A151IW57"/>
<keyword evidence="1" id="KW-1133">Transmembrane helix</keyword>
<organism evidence="2 3">
    <name type="scientific">Trachymyrmex cornetzi</name>
    <dbReference type="NCBI Taxonomy" id="471704"/>
    <lineage>
        <taxon>Eukaryota</taxon>
        <taxon>Metazoa</taxon>
        <taxon>Ecdysozoa</taxon>
        <taxon>Arthropoda</taxon>
        <taxon>Hexapoda</taxon>
        <taxon>Insecta</taxon>
        <taxon>Pterygota</taxon>
        <taxon>Neoptera</taxon>
        <taxon>Endopterygota</taxon>
        <taxon>Hymenoptera</taxon>
        <taxon>Apocrita</taxon>
        <taxon>Aculeata</taxon>
        <taxon>Formicoidea</taxon>
        <taxon>Formicidae</taxon>
        <taxon>Myrmicinae</taxon>
        <taxon>Trachymyrmex</taxon>
    </lineage>
</organism>
<name>A0A151IW57_9HYME</name>
<dbReference type="Proteomes" id="UP000078492">
    <property type="component" value="Unassembled WGS sequence"/>
</dbReference>
<protein>
    <submittedName>
        <fullName evidence="2">Uncharacterized protein</fullName>
    </submittedName>
</protein>
<gene>
    <name evidence="2" type="ORF">ALC57_15777</name>
</gene>
<evidence type="ECO:0000313" key="3">
    <source>
        <dbReference type="Proteomes" id="UP000078492"/>
    </source>
</evidence>
<evidence type="ECO:0000313" key="2">
    <source>
        <dbReference type="EMBL" id="KYN12068.1"/>
    </source>
</evidence>
<accession>A0A151IW57</accession>
<keyword evidence="1" id="KW-0812">Transmembrane</keyword>
<keyword evidence="1" id="KW-0472">Membrane</keyword>
<reference evidence="2 3" key="1">
    <citation type="submission" date="2015-09" db="EMBL/GenBank/DDBJ databases">
        <title>Trachymyrmex cornetzi WGS genome.</title>
        <authorList>
            <person name="Nygaard S."/>
            <person name="Hu H."/>
            <person name="Boomsma J."/>
            <person name="Zhang G."/>
        </authorList>
    </citation>
    <scope>NUCLEOTIDE SEQUENCE [LARGE SCALE GENOMIC DNA]</scope>
    <source>
        <strain evidence="2">Tcor2-1</strain>
        <tissue evidence="2">Whole body</tissue>
    </source>
</reference>
<dbReference type="EMBL" id="KQ980873">
    <property type="protein sequence ID" value="KYN12068.1"/>
    <property type="molecule type" value="Genomic_DNA"/>
</dbReference>